<proteinExistence type="predicted"/>
<feature type="region of interest" description="Disordered" evidence="1">
    <location>
        <begin position="34"/>
        <end position="53"/>
    </location>
</feature>
<keyword evidence="3" id="KW-1185">Reference proteome</keyword>
<gene>
    <name evidence="2" type="ORF">P2L57_26330</name>
</gene>
<reference evidence="2 3" key="1">
    <citation type="submission" date="2023-03" db="EMBL/GenBank/DDBJ databases">
        <title>Draft genome sequence of type strain Streptomyces ferralitis JCM 14344.</title>
        <authorList>
            <person name="Klaysubun C."/>
            <person name="Duangmal K."/>
        </authorList>
    </citation>
    <scope>NUCLEOTIDE SEQUENCE [LARGE SCALE GENOMIC DNA]</scope>
    <source>
        <strain evidence="2 3">JCM 14344</strain>
    </source>
</reference>
<name>A0ABT5Z5J8_9ACTN</name>
<accession>A0ABT5Z5J8</accession>
<protein>
    <submittedName>
        <fullName evidence="2">Uncharacterized protein</fullName>
    </submittedName>
</protein>
<evidence type="ECO:0000313" key="2">
    <source>
        <dbReference type="EMBL" id="MDF2259101.1"/>
    </source>
</evidence>
<dbReference type="RefSeq" id="WP_275818566.1">
    <property type="nucleotide sequence ID" value="NZ_BAAANM010000010.1"/>
</dbReference>
<organism evidence="2 3">
    <name type="scientific">Streptantibioticus ferralitis</name>
    <dbReference type="NCBI Taxonomy" id="236510"/>
    <lineage>
        <taxon>Bacteria</taxon>
        <taxon>Bacillati</taxon>
        <taxon>Actinomycetota</taxon>
        <taxon>Actinomycetes</taxon>
        <taxon>Kitasatosporales</taxon>
        <taxon>Streptomycetaceae</taxon>
        <taxon>Streptantibioticus</taxon>
    </lineage>
</organism>
<evidence type="ECO:0000256" key="1">
    <source>
        <dbReference type="SAM" id="MobiDB-lite"/>
    </source>
</evidence>
<dbReference type="Proteomes" id="UP001220022">
    <property type="component" value="Unassembled WGS sequence"/>
</dbReference>
<feature type="region of interest" description="Disordered" evidence="1">
    <location>
        <begin position="1"/>
        <end position="21"/>
    </location>
</feature>
<dbReference type="EMBL" id="JARHTQ010000020">
    <property type="protein sequence ID" value="MDF2259101.1"/>
    <property type="molecule type" value="Genomic_DNA"/>
</dbReference>
<comment type="caution">
    <text evidence="2">The sequence shown here is derived from an EMBL/GenBank/DDBJ whole genome shotgun (WGS) entry which is preliminary data.</text>
</comment>
<evidence type="ECO:0000313" key="3">
    <source>
        <dbReference type="Proteomes" id="UP001220022"/>
    </source>
</evidence>
<sequence>MLYSDRFDGIENPQGEANRRLGIGDLRAPAWFEPFDNVTPRSPERAFRHGSRP</sequence>